<keyword evidence="4" id="KW-0325">Glycoprotein</keyword>
<dbReference type="GO" id="GO:0005886">
    <property type="term" value="C:plasma membrane"/>
    <property type="evidence" value="ECO:0007669"/>
    <property type="project" value="TreeGrafter"/>
</dbReference>
<dbReference type="SUPFAM" id="SSF48726">
    <property type="entry name" value="Immunoglobulin"/>
    <property type="match status" value="2"/>
</dbReference>
<dbReference type="Gene3D" id="2.60.40.10">
    <property type="entry name" value="Immunoglobulins"/>
    <property type="match status" value="2"/>
</dbReference>
<dbReference type="GO" id="GO:0050839">
    <property type="term" value="F:cell adhesion molecule binding"/>
    <property type="evidence" value="ECO:0007669"/>
    <property type="project" value="TreeGrafter"/>
</dbReference>
<keyword evidence="3" id="KW-1015">Disulfide bond</keyword>
<feature type="domain" description="Ig-like" evidence="6">
    <location>
        <begin position="247"/>
        <end position="336"/>
    </location>
</feature>
<protein>
    <recommendedName>
        <fullName evidence="6">Ig-like domain-containing protein</fullName>
    </recommendedName>
</protein>
<evidence type="ECO:0000256" key="5">
    <source>
        <dbReference type="ARBA" id="ARBA00023319"/>
    </source>
</evidence>
<dbReference type="InterPro" id="IPR013783">
    <property type="entry name" value="Ig-like_fold"/>
</dbReference>
<gene>
    <name evidence="7" type="ORF">MCOR_26294</name>
</gene>
<keyword evidence="8" id="KW-1185">Reference proteome</keyword>
<evidence type="ECO:0000313" key="8">
    <source>
        <dbReference type="Proteomes" id="UP000507470"/>
    </source>
</evidence>
<organism evidence="7 8">
    <name type="scientific">Mytilus coruscus</name>
    <name type="common">Sea mussel</name>
    <dbReference type="NCBI Taxonomy" id="42192"/>
    <lineage>
        <taxon>Eukaryota</taxon>
        <taxon>Metazoa</taxon>
        <taxon>Spiralia</taxon>
        <taxon>Lophotrochozoa</taxon>
        <taxon>Mollusca</taxon>
        <taxon>Bivalvia</taxon>
        <taxon>Autobranchia</taxon>
        <taxon>Pteriomorphia</taxon>
        <taxon>Mytilida</taxon>
        <taxon>Mytiloidea</taxon>
        <taxon>Mytilidae</taxon>
        <taxon>Mytilinae</taxon>
        <taxon>Mytilus</taxon>
    </lineage>
</organism>
<dbReference type="EMBL" id="CACVKT020004687">
    <property type="protein sequence ID" value="CAC5391278.1"/>
    <property type="molecule type" value="Genomic_DNA"/>
</dbReference>
<dbReference type="PANTHER" id="PTHR11640:SF164">
    <property type="entry name" value="MAM DOMAIN-CONTAINING GLYCOSYLPHOSPHATIDYLINOSITOL ANCHOR PROTEIN 1"/>
    <property type="match status" value="1"/>
</dbReference>
<dbReference type="InterPro" id="IPR013098">
    <property type="entry name" value="Ig_I-set"/>
</dbReference>
<dbReference type="PANTHER" id="PTHR11640">
    <property type="entry name" value="NEPHRIN"/>
    <property type="match status" value="1"/>
</dbReference>
<evidence type="ECO:0000256" key="3">
    <source>
        <dbReference type="ARBA" id="ARBA00023157"/>
    </source>
</evidence>
<dbReference type="AlphaFoldDB" id="A0A6J8C4K6"/>
<dbReference type="OrthoDB" id="6094074at2759"/>
<dbReference type="InterPro" id="IPR051275">
    <property type="entry name" value="Cell_adhesion_signaling"/>
</dbReference>
<dbReference type="GO" id="GO:0098609">
    <property type="term" value="P:cell-cell adhesion"/>
    <property type="evidence" value="ECO:0007669"/>
    <property type="project" value="TreeGrafter"/>
</dbReference>
<comment type="subcellular location">
    <subcellularLocation>
        <location evidence="1">Membrane</location>
        <topology evidence="1">Single-pass type I membrane protein</topology>
    </subcellularLocation>
</comment>
<keyword evidence="2" id="KW-0472">Membrane</keyword>
<sequence length="371" mass="42247">MSDVNKSIWNGPAHQNSFDTSPFKGTNVYGRPIEWNTSVYAVDENVNSSLSHQNRLKIVDKTNMGGSNLQIVMFQEVTKAFTSVILLTMEVIPVCDSYYNKKCPSNMTFLNETKGHILNGIENNIMRIICIVHSGKPPETLSLRRNNKIVKTGEHGNKPVILTAIDSTDEINEGEKKNLCCYVDSNPVSITTRLVNGSHGIFVKQKVKHMCFLIEKVSGYDHGNYTYIAENEIESDSVTIILKVKYPPYVHLHNKNFTIDDETRTILCKAEGFPSNYTYGIWEHCSEFNEHIRYLNSTEKVTLILPKINAVFYKYQDSGIYICMVTNGISNKQHFQQGKAYVVSEERNNQMILTDVRTVFENRNISMVSEE</sequence>
<dbReference type="InterPro" id="IPR036179">
    <property type="entry name" value="Ig-like_dom_sf"/>
</dbReference>
<dbReference type="GO" id="GO:0005911">
    <property type="term" value="C:cell-cell junction"/>
    <property type="evidence" value="ECO:0007669"/>
    <property type="project" value="TreeGrafter"/>
</dbReference>
<evidence type="ECO:0000256" key="2">
    <source>
        <dbReference type="ARBA" id="ARBA00023136"/>
    </source>
</evidence>
<dbReference type="Proteomes" id="UP000507470">
    <property type="component" value="Unassembled WGS sequence"/>
</dbReference>
<reference evidence="7 8" key="1">
    <citation type="submission" date="2020-06" db="EMBL/GenBank/DDBJ databases">
        <authorList>
            <person name="Li R."/>
            <person name="Bekaert M."/>
        </authorList>
    </citation>
    <scope>NUCLEOTIDE SEQUENCE [LARGE SCALE GENOMIC DNA]</scope>
    <source>
        <strain evidence="8">wild</strain>
    </source>
</reference>
<proteinExistence type="predicted"/>
<keyword evidence="5" id="KW-0393">Immunoglobulin domain</keyword>
<name>A0A6J8C4K6_MYTCO</name>
<dbReference type="PROSITE" id="PS50835">
    <property type="entry name" value="IG_LIKE"/>
    <property type="match status" value="1"/>
</dbReference>
<evidence type="ECO:0000256" key="4">
    <source>
        <dbReference type="ARBA" id="ARBA00023180"/>
    </source>
</evidence>
<evidence type="ECO:0000259" key="6">
    <source>
        <dbReference type="PROSITE" id="PS50835"/>
    </source>
</evidence>
<evidence type="ECO:0000313" key="7">
    <source>
        <dbReference type="EMBL" id="CAC5391278.1"/>
    </source>
</evidence>
<evidence type="ECO:0000256" key="1">
    <source>
        <dbReference type="ARBA" id="ARBA00004479"/>
    </source>
</evidence>
<accession>A0A6J8C4K6</accession>
<dbReference type="InterPro" id="IPR007110">
    <property type="entry name" value="Ig-like_dom"/>
</dbReference>
<dbReference type="Pfam" id="PF07679">
    <property type="entry name" value="I-set"/>
    <property type="match status" value="1"/>
</dbReference>